<protein>
    <submittedName>
        <fullName evidence="1">Uncharacterized protein</fullName>
    </submittedName>
</protein>
<proteinExistence type="predicted"/>
<sequence length="45" mass="5202">MMFHSVLYCILFLYSDTMTKFNALYVSYDSCLIVSKSLCHLLGMV</sequence>
<accession>A0A330M792</accession>
<name>A0A330M792_9GAMM</name>
<dbReference type="Proteomes" id="UP000250123">
    <property type="component" value="Chromosome SHEWBE"/>
</dbReference>
<dbReference type="EMBL" id="LS483452">
    <property type="protein sequence ID" value="SQH75627.1"/>
    <property type="molecule type" value="Genomic_DNA"/>
</dbReference>
<organism evidence="1 2">
    <name type="scientific">Shewanella benthica</name>
    <dbReference type="NCBI Taxonomy" id="43661"/>
    <lineage>
        <taxon>Bacteria</taxon>
        <taxon>Pseudomonadati</taxon>
        <taxon>Pseudomonadota</taxon>
        <taxon>Gammaproteobacteria</taxon>
        <taxon>Alteromonadales</taxon>
        <taxon>Shewanellaceae</taxon>
        <taxon>Shewanella</taxon>
    </lineage>
</organism>
<evidence type="ECO:0000313" key="2">
    <source>
        <dbReference type="Proteomes" id="UP000250123"/>
    </source>
</evidence>
<dbReference type="KEGG" id="sbk:SHEWBE_1661"/>
<reference evidence="2" key="1">
    <citation type="submission" date="2018-06" db="EMBL/GenBank/DDBJ databases">
        <authorList>
            <person name="Cea G.-C."/>
            <person name="William W."/>
        </authorList>
    </citation>
    <scope>NUCLEOTIDE SEQUENCE [LARGE SCALE GENOMIC DNA]</scope>
    <source>
        <strain evidence="2">DB21MT-2</strain>
    </source>
</reference>
<evidence type="ECO:0000313" key="1">
    <source>
        <dbReference type="EMBL" id="SQH75627.1"/>
    </source>
</evidence>
<dbReference type="AlphaFoldDB" id="A0A330M792"/>
<gene>
    <name evidence="1" type="ORF">SHEWBE_1661</name>
</gene>